<protein>
    <submittedName>
        <fullName evidence="3">CCHC-type domain-containing protein</fullName>
    </submittedName>
</protein>
<feature type="compositionally biased region" description="Polar residues" evidence="1">
    <location>
        <begin position="1"/>
        <end position="15"/>
    </location>
</feature>
<proteinExistence type="predicted"/>
<organism evidence="2 3">
    <name type="scientific">Meloidogyne floridensis</name>
    <dbReference type="NCBI Taxonomy" id="298350"/>
    <lineage>
        <taxon>Eukaryota</taxon>
        <taxon>Metazoa</taxon>
        <taxon>Ecdysozoa</taxon>
        <taxon>Nematoda</taxon>
        <taxon>Chromadorea</taxon>
        <taxon>Rhabditida</taxon>
        <taxon>Tylenchina</taxon>
        <taxon>Tylenchomorpha</taxon>
        <taxon>Tylenchoidea</taxon>
        <taxon>Meloidogynidae</taxon>
        <taxon>Meloidogyninae</taxon>
        <taxon>Meloidogyne</taxon>
    </lineage>
</organism>
<evidence type="ECO:0000313" key="3">
    <source>
        <dbReference type="WBParaSite" id="scf7180000418295.g2263"/>
    </source>
</evidence>
<dbReference type="GO" id="GO:0003676">
    <property type="term" value="F:nucleic acid binding"/>
    <property type="evidence" value="ECO:0007669"/>
    <property type="project" value="InterPro"/>
</dbReference>
<dbReference type="AlphaFoldDB" id="A0A915NJX4"/>
<evidence type="ECO:0000256" key="1">
    <source>
        <dbReference type="SAM" id="MobiDB-lite"/>
    </source>
</evidence>
<keyword evidence="2" id="KW-1185">Reference proteome</keyword>
<dbReference type="GO" id="GO:0008270">
    <property type="term" value="F:zinc ion binding"/>
    <property type="evidence" value="ECO:0007669"/>
    <property type="project" value="InterPro"/>
</dbReference>
<feature type="region of interest" description="Disordered" evidence="1">
    <location>
        <begin position="1"/>
        <end position="20"/>
    </location>
</feature>
<dbReference type="SUPFAM" id="SSF57756">
    <property type="entry name" value="Retrovirus zinc finger-like domains"/>
    <property type="match status" value="1"/>
</dbReference>
<evidence type="ECO:0000313" key="2">
    <source>
        <dbReference type="Proteomes" id="UP000887560"/>
    </source>
</evidence>
<name>A0A915NJX4_9BILA</name>
<sequence length="119" mass="13462">MATQQHPPANIQRQNVGGPIRARRQPRQNINQGCFICHASDHFAKYCPAKQPCSSNTLIQRTTSTTINTHTQVTQTAMRIVSIQLTRISQQWTNIPIISAFLDQMAQFILLALDTPKRH</sequence>
<reference evidence="3" key="1">
    <citation type="submission" date="2022-11" db="UniProtKB">
        <authorList>
            <consortium name="WormBaseParasite"/>
        </authorList>
    </citation>
    <scope>IDENTIFICATION</scope>
</reference>
<dbReference type="WBParaSite" id="scf7180000418295.g2263">
    <property type="protein sequence ID" value="scf7180000418295.g2263"/>
    <property type="gene ID" value="scf7180000418295.g2263"/>
</dbReference>
<dbReference type="InterPro" id="IPR036875">
    <property type="entry name" value="Znf_CCHC_sf"/>
</dbReference>
<accession>A0A915NJX4</accession>
<dbReference type="Proteomes" id="UP000887560">
    <property type="component" value="Unplaced"/>
</dbReference>